<accession>A0A246JJQ0</accession>
<dbReference type="AlphaFoldDB" id="A0A246JJQ0"/>
<comment type="caution">
    <text evidence="1">The sequence shown here is derived from an EMBL/GenBank/DDBJ whole genome shotgun (WGS) entry which is preliminary data.</text>
</comment>
<sequence length="111" mass="12375">MVHAIDEIVAQPGEGKALLDDYLAHYALGARARGMKLEQILVSPPMWLDDQSNTLTFRWSLAGAGAWWQMRFVGGNDPDVAAWWAEVDVRAVSRRRFFASEPADIEGLCDV</sequence>
<evidence type="ECO:0000313" key="1">
    <source>
        <dbReference type="EMBL" id="OWQ92866.1"/>
    </source>
</evidence>
<dbReference type="Proteomes" id="UP000197097">
    <property type="component" value="Unassembled WGS sequence"/>
</dbReference>
<dbReference type="OrthoDB" id="4638417at2"/>
<proteinExistence type="predicted"/>
<evidence type="ECO:0000313" key="2">
    <source>
        <dbReference type="Proteomes" id="UP000197097"/>
    </source>
</evidence>
<reference evidence="1 2" key="1">
    <citation type="journal article" date="2002" name="Int. J. Syst. Evol. Microbiol.">
        <title>Sphingopyxis witflariensis sp. nov., isolated from activated sludge.</title>
        <authorList>
            <person name="Kampfer P."/>
            <person name="Witzenberger R."/>
            <person name="Denner E.B."/>
            <person name="Busse H.J."/>
            <person name="Neef A."/>
        </authorList>
    </citation>
    <scope>NUCLEOTIDE SEQUENCE [LARGE SCALE GENOMIC DNA]</scope>
    <source>
        <strain evidence="1 2">DSM 14551</strain>
    </source>
</reference>
<keyword evidence="2" id="KW-1185">Reference proteome</keyword>
<dbReference type="EMBL" id="NISJ01000011">
    <property type="protein sequence ID" value="OWQ92866.1"/>
    <property type="molecule type" value="Genomic_DNA"/>
</dbReference>
<protein>
    <submittedName>
        <fullName evidence="1">Uncharacterized protein</fullName>
    </submittedName>
</protein>
<gene>
    <name evidence="1" type="ORF">CDQ91_17080</name>
</gene>
<name>A0A246JJQ0_9SPHN</name>
<organism evidence="1 2">
    <name type="scientific">Sphingopyxis witflariensis</name>
    <dbReference type="NCBI Taxonomy" id="173675"/>
    <lineage>
        <taxon>Bacteria</taxon>
        <taxon>Pseudomonadati</taxon>
        <taxon>Pseudomonadota</taxon>
        <taxon>Alphaproteobacteria</taxon>
        <taxon>Sphingomonadales</taxon>
        <taxon>Sphingomonadaceae</taxon>
        <taxon>Sphingopyxis</taxon>
    </lineage>
</organism>